<sequence length="252" mass="28556">MNDMHIDRIAPTRRPSGRCDGTQSWQSLLFMHWRVPVETLSRVIPSALELDTFQGDAYLGIVPFQMRAIRPRWLPRSMAFNFLETNVRTYVVHRGRPGVYFFSLDASSRLAVMGARWGWSLPYFYASMSHRLDSGKIRYESRRASGVRHDVSFRVGTEESISQPGTLDHFLFERYLLFVERHGEVHVGQVHHDPYRVRTAEIDELDGDLARAAGVDLPAGMPDLAHYCDGVDVEVFGIQPATIESAADTASS</sequence>
<reference evidence="2" key="1">
    <citation type="journal article" date="2019" name="Int. J. Syst. Evol. Microbiol.">
        <title>The Global Catalogue of Microorganisms (GCM) 10K type strain sequencing project: providing services to taxonomists for standard genome sequencing and annotation.</title>
        <authorList>
            <consortium name="The Broad Institute Genomics Platform"/>
            <consortium name="The Broad Institute Genome Sequencing Center for Infectious Disease"/>
            <person name="Wu L."/>
            <person name="Ma J."/>
        </authorList>
    </citation>
    <scope>NUCLEOTIDE SEQUENCE [LARGE SCALE GENOMIC DNA]</scope>
    <source>
        <strain evidence="2">JCM 17759</strain>
    </source>
</reference>
<dbReference type="RefSeq" id="WP_345320421.1">
    <property type="nucleotide sequence ID" value="NZ_BAABGA010000017.1"/>
</dbReference>
<dbReference type="SUPFAM" id="SSF160104">
    <property type="entry name" value="Acetoacetate decarboxylase-like"/>
    <property type="match status" value="1"/>
</dbReference>
<dbReference type="Gene3D" id="2.40.400.10">
    <property type="entry name" value="Acetoacetate decarboxylase-like"/>
    <property type="match status" value="1"/>
</dbReference>
<dbReference type="Proteomes" id="UP001500840">
    <property type="component" value="Unassembled WGS sequence"/>
</dbReference>
<organism evidence="1 2">
    <name type="scientific">Novipirellula rosea</name>
    <dbReference type="NCBI Taxonomy" id="1031540"/>
    <lineage>
        <taxon>Bacteria</taxon>
        <taxon>Pseudomonadati</taxon>
        <taxon>Planctomycetota</taxon>
        <taxon>Planctomycetia</taxon>
        <taxon>Pirellulales</taxon>
        <taxon>Pirellulaceae</taxon>
        <taxon>Novipirellula</taxon>
    </lineage>
</organism>
<dbReference type="PANTHER" id="PTHR39186">
    <property type="entry name" value="DUF2071 FAMILY PROTEIN"/>
    <property type="match status" value="1"/>
</dbReference>
<protein>
    <submittedName>
        <fullName evidence="1">DUF2071 domain-containing protein</fullName>
    </submittedName>
</protein>
<dbReference type="InterPro" id="IPR023375">
    <property type="entry name" value="ADC_dom_sf"/>
</dbReference>
<dbReference type="InterPro" id="IPR018644">
    <property type="entry name" value="DUF2071"/>
</dbReference>
<dbReference type="Pfam" id="PF09844">
    <property type="entry name" value="DUF2071"/>
    <property type="match status" value="1"/>
</dbReference>
<dbReference type="PANTHER" id="PTHR39186:SF1">
    <property type="entry name" value="DUF2071 DOMAIN-CONTAINING PROTEIN"/>
    <property type="match status" value="1"/>
</dbReference>
<gene>
    <name evidence="1" type="ORF">GCM10023156_12520</name>
</gene>
<accession>A0ABP8MG22</accession>
<evidence type="ECO:0000313" key="2">
    <source>
        <dbReference type="Proteomes" id="UP001500840"/>
    </source>
</evidence>
<name>A0ABP8MG22_9BACT</name>
<keyword evidence="2" id="KW-1185">Reference proteome</keyword>
<dbReference type="EMBL" id="BAABGA010000017">
    <property type="protein sequence ID" value="GAA4448827.1"/>
    <property type="molecule type" value="Genomic_DNA"/>
</dbReference>
<evidence type="ECO:0000313" key="1">
    <source>
        <dbReference type="EMBL" id="GAA4448827.1"/>
    </source>
</evidence>
<proteinExistence type="predicted"/>
<comment type="caution">
    <text evidence="1">The sequence shown here is derived from an EMBL/GenBank/DDBJ whole genome shotgun (WGS) entry which is preliminary data.</text>
</comment>